<protein>
    <submittedName>
        <fullName evidence="2">Uncharacterized protein</fullName>
    </submittedName>
</protein>
<dbReference type="PANTHER" id="PTHR46224">
    <property type="entry name" value="ANKYRIN REPEAT FAMILY PROTEIN"/>
    <property type="match status" value="1"/>
</dbReference>
<dbReference type="PANTHER" id="PTHR46224:SF67">
    <property type="entry name" value="HSP70-HSP90 ORGANIZING PROTEIN 3-LIKE"/>
    <property type="match status" value="1"/>
</dbReference>
<keyword evidence="3" id="KW-1185">Reference proteome</keyword>
<dbReference type="InterPro" id="IPR036770">
    <property type="entry name" value="Ankyrin_rpt-contain_sf"/>
</dbReference>
<evidence type="ECO:0000313" key="2">
    <source>
        <dbReference type="EMBL" id="GKU86416.1"/>
    </source>
</evidence>
<feature type="repeat" description="ANK" evidence="1">
    <location>
        <begin position="1"/>
        <end position="31"/>
    </location>
</feature>
<evidence type="ECO:0000256" key="1">
    <source>
        <dbReference type="PROSITE-ProRule" id="PRU00023"/>
    </source>
</evidence>
<comment type="caution">
    <text evidence="2">The sequence shown here is derived from an EMBL/GenBank/DDBJ whole genome shotgun (WGS) entry which is preliminary data.</text>
</comment>
<sequence>MTPLGFAASEGETELIKCLLNAGADPNVTNTLGITPVEQAALSGNRRGVLILFPETSPVPTVSEWSVFGLFKHVCADGAREEKKRKSLELFLPQSQMERRSSTKRGYFGAIQWYTEAIFINPTDAAVLSNQSLCWSRMNEGELALEDAQACIALRPDWPKVFYYRAGSAWMVLNKFEKAADAFYHGWKMDRKNKEIERAFR</sequence>
<dbReference type="PROSITE" id="PS50297">
    <property type="entry name" value="ANK_REP_REGION"/>
    <property type="match status" value="1"/>
</dbReference>
<gene>
    <name evidence="2" type="ORF">SLEP1_g946</name>
</gene>
<dbReference type="EMBL" id="BPVZ01000001">
    <property type="protein sequence ID" value="GKU86416.1"/>
    <property type="molecule type" value="Genomic_DNA"/>
</dbReference>
<dbReference type="Proteomes" id="UP001054252">
    <property type="component" value="Unassembled WGS sequence"/>
</dbReference>
<dbReference type="Pfam" id="PF00023">
    <property type="entry name" value="Ank"/>
    <property type="match status" value="1"/>
</dbReference>
<dbReference type="Gene3D" id="1.25.40.10">
    <property type="entry name" value="Tetratricopeptide repeat domain"/>
    <property type="match status" value="1"/>
</dbReference>
<dbReference type="InterPro" id="IPR051616">
    <property type="entry name" value="Cul2-RING_E3_ligase_SR"/>
</dbReference>
<dbReference type="AlphaFoldDB" id="A0AAV5HJ81"/>
<dbReference type="Gene3D" id="1.25.40.20">
    <property type="entry name" value="Ankyrin repeat-containing domain"/>
    <property type="match status" value="1"/>
</dbReference>
<evidence type="ECO:0000313" key="3">
    <source>
        <dbReference type="Proteomes" id="UP001054252"/>
    </source>
</evidence>
<reference evidence="2 3" key="1">
    <citation type="journal article" date="2021" name="Commun. Biol.">
        <title>The genome of Shorea leprosula (Dipterocarpaceae) highlights the ecological relevance of drought in aseasonal tropical rainforests.</title>
        <authorList>
            <person name="Ng K.K.S."/>
            <person name="Kobayashi M.J."/>
            <person name="Fawcett J.A."/>
            <person name="Hatakeyama M."/>
            <person name="Paape T."/>
            <person name="Ng C.H."/>
            <person name="Ang C.C."/>
            <person name="Tnah L.H."/>
            <person name="Lee C.T."/>
            <person name="Nishiyama T."/>
            <person name="Sese J."/>
            <person name="O'Brien M.J."/>
            <person name="Copetti D."/>
            <person name="Mohd Noor M.I."/>
            <person name="Ong R.C."/>
            <person name="Putra M."/>
            <person name="Sireger I.Z."/>
            <person name="Indrioko S."/>
            <person name="Kosugi Y."/>
            <person name="Izuno A."/>
            <person name="Isagi Y."/>
            <person name="Lee S.L."/>
            <person name="Shimizu K.K."/>
        </authorList>
    </citation>
    <scope>NUCLEOTIDE SEQUENCE [LARGE SCALE GENOMIC DNA]</scope>
    <source>
        <strain evidence="2">214</strain>
    </source>
</reference>
<accession>A0AAV5HJ81</accession>
<dbReference type="SUPFAM" id="SSF48452">
    <property type="entry name" value="TPR-like"/>
    <property type="match status" value="1"/>
</dbReference>
<name>A0AAV5HJ81_9ROSI</name>
<dbReference type="InterPro" id="IPR011990">
    <property type="entry name" value="TPR-like_helical_dom_sf"/>
</dbReference>
<dbReference type="InterPro" id="IPR002110">
    <property type="entry name" value="Ankyrin_rpt"/>
</dbReference>
<keyword evidence="1" id="KW-0040">ANK repeat</keyword>
<proteinExistence type="predicted"/>
<organism evidence="2 3">
    <name type="scientific">Rubroshorea leprosula</name>
    <dbReference type="NCBI Taxonomy" id="152421"/>
    <lineage>
        <taxon>Eukaryota</taxon>
        <taxon>Viridiplantae</taxon>
        <taxon>Streptophyta</taxon>
        <taxon>Embryophyta</taxon>
        <taxon>Tracheophyta</taxon>
        <taxon>Spermatophyta</taxon>
        <taxon>Magnoliopsida</taxon>
        <taxon>eudicotyledons</taxon>
        <taxon>Gunneridae</taxon>
        <taxon>Pentapetalae</taxon>
        <taxon>rosids</taxon>
        <taxon>malvids</taxon>
        <taxon>Malvales</taxon>
        <taxon>Dipterocarpaceae</taxon>
        <taxon>Rubroshorea</taxon>
    </lineage>
</organism>
<dbReference type="PROSITE" id="PS50088">
    <property type="entry name" value="ANK_REPEAT"/>
    <property type="match status" value="1"/>
</dbReference>
<dbReference type="SUPFAM" id="SSF48403">
    <property type="entry name" value="Ankyrin repeat"/>
    <property type="match status" value="1"/>
</dbReference>